<comment type="caution">
    <text evidence="17">The sequence shown here is derived from an EMBL/GenBank/DDBJ whole genome shotgun (WGS) entry which is preliminary data.</text>
</comment>
<evidence type="ECO:0000256" key="6">
    <source>
        <dbReference type="ARBA" id="ARBA00022753"/>
    </source>
</evidence>
<evidence type="ECO:0000256" key="7">
    <source>
        <dbReference type="ARBA" id="ARBA00022989"/>
    </source>
</evidence>
<reference evidence="17 18" key="1">
    <citation type="journal article" date="2019" name="Mol. Ecol. Resour.">
        <title>Chromosome-level genome assembly of Triplophysa tibetana, a fish adapted to the harsh high-altitude environment of the Tibetan Plateau.</title>
        <authorList>
            <person name="Yang X."/>
            <person name="Liu H."/>
            <person name="Ma Z."/>
            <person name="Zou Y."/>
            <person name="Zou M."/>
            <person name="Mao Y."/>
            <person name="Li X."/>
            <person name="Wang H."/>
            <person name="Chen T."/>
            <person name="Wang W."/>
            <person name="Yang R."/>
        </authorList>
    </citation>
    <scope>NUCLEOTIDE SEQUENCE [LARGE SCALE GENOMIC DNA]</scope>
    <source>
        <strain evidence="17">TTIB1903HZAU</strain>
        <tissue evidence="17">Muscle</tissue>
    </source>
</reference>
<evidence type="ECO:0000256" key="14">
    <source>
        <dbReference type="ARBA" id="ARBA00035708"/>
    </source>
</evidence>
<sequence length="139" mass="15660">MSYTRLEQCSNPENVDQQPKYALTNSFCIFLVSCDLLLLLIGIVSCCGAGYFIRRRVHTYTLPDGPDFNVTFTRHPILSPGLRHFGFQSYGDAETTVTSTAYPVRTHSAQVTTVYPVLPPYYSQPPPSYDQAIKDSQRK</sequence>
<evidence type="ECO:0000256" key="5">
    <source>
        <dbReference type="ARBA" id="ARBA00022729"/>
    </source>
</evidence>
<keyword evidence="5" id="KW-0732">Signal</keyword>
<dbReference type="GO" id="GO:0031902">
    <property type="term" value="C:late endosome membrane"/>
    <property type="evidence" value="ECO:0007669"/>
    <property type="project" value="UniProtKB-SubCell"/>
</dbReference>
<evidence type="ECO:0000256" key="2">
    <source>
        <dbReference type="ARBA" id="ARBA00004363"/>
    </source>
</evidence>
<evidence type="ECO:0000256" key="16">
    <source>
        <dbReference type="SAM" id="Phobius"/>
    </source>
</evidence>
<name>A0A5A9PB28_9TELE</name>
<organism evidence="17 18">
    <name type="scientific">Triplophysa tibetana</name>
    <dbReference type="NCBI Taxonomy" id="1572043"/>
    <lineage>
        <taxon>Eukaryota</taxon>
        <taxon>Metazoa</taxon>
        <taxon>Chordata</taxon>
        <taxon>Craniata</taxon>
        <taxon>Vertebrata</taxon>
        <taxon>Euteleostomi</taxon>
        <taxon>Actinopterygii</taxon>
        <taxon>Neopterygii</taxon>
        <taxon>Teleostei</taxon>
        <taxon>Ostariophysi</taxon>
        <taxon>Cypriniformes</taxon>
        <taxon>Nemacheilidae</taxon>
        <taxon>Triplophysa</taxon>
    </lineage>
</organism>
<dbReference type="AlphaFoldDB" id="A0A5A9PB28"/>
<evidence type="ECO:0000256" key="1">
    <source>
        <dbReference type="ARBA" id="ARBA00004358"/>
    </source>
</evidence>
<keyword evidence="18" id="KW-1185">Reference proteome</keyword>
<keyword evidence="10" id="KW-0804">Transcription</keyword>
<evidence type="ECO:0000256" key="10">
    <source>
        <dbReference type="ARBA" id="ARBA00023163"/>
    </source>
</evidence>
<evidence type="ECO:0000256" key="13">
    <source>
        <dbReference type="ARBA" id="ARBA00035628"/>
    </source>
</evidence>
<dbReference type="PANTHER" id="PTHR14971">
    <property type="entry name" value="VESICULAR, OVEREXPRESSED IN CANCER, PROSURVIVAL PROTEIN 1"/>
    <property type="match status" value="1"/>
</dbReference>
<gene>
    <name evidence="17" type="ORF">E1301_Tti007514</name>
</gene>
<comment type="subcellular location">
    <subcellularLocation>
        <location evidence="1">Cytoplasmic vesicle membrane</location>
        <topology evidence="1">Single-pass type I membrane protein</topology>
    </subcellularLocation>
    <subcellularLocation>
        <location evidence="13">Late endosome membrane</location>
        <topology evidence="13">Single-pass membrane protein</topology>
    </subcellularLocation>
    <subcellularLocation>
        <location evidence="2">Lysosome membrane</location>
        <topology evidence="2">Single-pass membrane protein</topology>
    </subcellularLocation>
</comment>
<evidence type="ECO:0000256" key="3">
    <source>
        <dbReference type="ARBA" id="ARBA00006655"/>
    </source>
</evidence>
<dbReference type="PROSITE" id="PS51257">
    <property type="entry name" value="PROKAR_LIPOPROTEIN"/>
    <property type="match status" value="1"/>
</dbReference>
<evidence type="ECO:0000256" key="15">
    <source>
        <dbReference type="ARBA" id="ARBA00035715"/>
    </source>
</evidence>
<accession>A0A5A9PB28</accession>
<protein>
    <recommendedName>
        <fullName evidence="14">WW domain binding protein VOPP1</fullName>
    </recommendedName>
    <alternativeName>
        <fullName evidence="15">Vesicular, overexpressed in cancer, prosurvival protein 1</fullName>
    </alternativeName>
</protein>
<keyword evidence="8" id="KW-0805">Transcription regulation</keyword>
<evidence type="ECO:0000256" key="8">
    <source>
        <dbReference type="ARBA" id="ARBA00023015"/>
    </source>
</evidence>
<comment type="similarity">
    <text evidence="3">Belongs to the VOPP1/ECOP family.</text>
</comment>
<feature type="transmembrane region" description="Helical" evidence="16">
    <location>
        <begin position="29"/>
        <end position="53"/>
    </location>
</feature>
<keyword evidence="7 16" id="KW-1133">Transmembrane helix</keyword>
<keyword evidence="6" id="KW-0967">Endosome</keyword>
<evidence type="ECO:0000256" key="4">
    <source>
        <dbReference type="ARBA" id="ARBA00022692"/>
    </source>
</evidence>
<evidence type="ECO:0000313" key="18">
    <source>
        <dbReference type="Proteomes" id="UP000324632"/>
    </source>
</evidence>
<evidence type="ECO:0000313" key="17">
    <source>
        <dbReference type="EMBL" id="KAA0719168.1"/>
    </source>
</evidence>
<keyword evidence="11" id="KW-0458">Lysosome</keyword>
<dbReference type="EMBL" id="SOYY01000007">
    <property type="protein sequence ID" value="KAA0719168.1"/>
    <property type="molecule type" value="Genomic_DNA"/>
</dbReference>
<dbReference type="Proteomes" id="UP000324632">
    <property type="component" value="Chromosome 7"/>
</dbReference>
<keyword evidence="9 16" id="KW-0472">Membrane</keyword>
<dbReference type="PRINTS" id="PR02068">
    <property type="entry name" value="VOPPROTEIN1"/>
</dbReference>
<evidence type="ECO:0000256" key="9">
    <source>
        <dbReference type="ARBA" id="ARBA00023136"/>
    </source>
</evidence>
<evidence type="ECO:0000256" key="11">
    <source>
        <dbReference type="ARBA" id="ARBA00023228"/>
    </source>
</evidence>
<keyword evidence="4 16" id="KW-0812">Transmembrane</keyword>
<evidence type="ECO:0000256" key="12">
    <source>
        <dbReference type="ARBA" id="ARBA00023329"/>
    </source>
</evidence>
<dbReference type="GO" id="GO:0005765">
    <property type="term" value="C:lysosomal membrane"/>
    <property type="evidence" value="ECO:0007669"/>
    <property type="project" value="UniProtKB-SubCell"/>
</dbReference>
<dbReference type="PANTHER" id="PTHR14971:SF2">
    <property type="entry name" value="VESICULAR, OVEREXPRESSED IN CANCER, PROSURVIVAL PROTEIN 1"/>
    <property type="match status" value="1"/>
</dbReference>
<dbReference type="InterPro" id="IPR026229">
    <property type="entry name" value="VOPP1"/>
</dbReference>
<keyword evidence="12" id="KW-0968">Cytoplasmic vesicle</keyword>
<proteinExistence type="inferred from homology"/>